<dbReference type="EMBL" id="LT670817">
    <property type="protein sequence ID" value="SHG81005.1"/>
    <property type="molecule type" value="Genomic_DNA"/>
</dbReference>
<name>A0A1M5MUW2_9BRAD</name>
<evidence type="ECO:0000313" key="1">
    <source>
        <dbReference type="EMBL" id="SHG81005.1"/>
    </source>
</evidence>
<evidence type="ECO:0000313" key="2">
    <source>
        <dbReference type="Proteomes" id="UP000189796"/>
    </source>
</evidence>
<protein>
    <submittedName>
        <fullName evidence="1">Uncharacterized protein</fullName>
    </submittedName>
</protein>
<proteinExistence type="predicted"/>
<sequence>MLAVIEVESMSDLDDIKLQEENALSLRVRTLCQLYGGSAENVGSGEFAADEEMGQYEVTRYEKGRKEALAIAIKLTDEFYRDAALHAALDYCMKAKDLQFATIIAKAITVDMIQEQIVEEHGEYFVLNERDGRLHPTAAAALGPLLK</sequence>
<gene>
    <name evidence="1" type="ORF">SAMN05443248_2733</name>
</gene>
<dbReference type="Proteomes" id="UP000189796">
    <property type="component" value="Chromosome I"/>
</dbReference>
<reference evidence="1 2" key="1">
    <citation type="submission" date="2016-11" db="EMBL/GenBank/DDBJ databases">
        <authorList>
            <person name="Jaros S."/>
            <person name="Januszkiewicz K."/>
            <person name="Wedrychowicz H."/>
        </authorList>
    </citation>
    <scope>NUCLEOTIDE SEQUENCE [LARGE SCALE GENOMIC DNA]</scope>
    <source>
        <strain evidence="1 2">GAS138</strain>
    </source>
</reference>
<organism evidence="1 2">
    <name type="scientific">Bradyrhizobium erythrophlei</name>
    <dbReference type="NCBI Taxonomy" id="1437360"/>
    <lineage>
        <taxon>Bacteria</taxon>
        <taxon>Pseudomonadati</taxon>
        <taxon>Pseudomonadota</taxon>
        <taxon>Alphaproteobacteria</taxon>
        <taxon>Hyphomicrobiales</taxon>
        <taxon>Nitrobacteraceae</taxon>
        <taxon>Bradyrhizobium</taxon>
    </lineage>
</organism>
<accession>A0A1M5MUW2</accession>
<dbReference type="AlphaFoldDB" id="A0A1M5MUW2"/>